<accession>A0ABR3FDN1</accession>
<feature type="compositionally biased region" description="Low complexity" evidence="1">
    <location>
        <begin position="100"/>
        <end position="112"/>
    </location>
</feature>
<dbReference type="Proteomes" id="UP001465976">
    <property type="component" value="Unassembled WGS sequence"/>
</dbReference>
<evidence type="ECO:0000313" key="3">
    <source>
        <dbReference type="Proteomes" id="UP001465976"/>
    </source>
</evidence>
<organism evidence="2 3">
    <name type="scientific">Marasmius crinis-equi</name>
    <dbReference type="NCBI Taxonomy" id="585013"/>
    <lineage>
        <taxon>Eukaryota</taxon>
        <taxon>Fungi</taxon>
        <taxon>Dikarya</taxon>
        <taxon>Basidiomycota</taxon>
        <taxon>Agaricomycotina</taxon>
        <taxon>Agaricomycetes</taxon>
        <taxon>Agaricomycetidae</taxon>
        <taxon>Agaricales</taxon>
        <taxon>Marasmiineae</taxon>
        <taxon>Marasmiaceae</taxon>
        <taxon>Marasmius</taxon>
    </lineage>
</organism>
<feature type="region of interest" description="Disordered" evidence="1">
    <location>
        <begin position="58"/>
        <end position="139"/>
    </location>
</feature>
<proteinExistence type="predicted"/>
<evidence type="ECO:0000256" key="1">
    <source>
        <dbReference type="SAM" id="MobiDB-lite"/>
    </source>
</evidence>
<feature type="compositionally biased region" description="Polar residues" evidence="1">
    <location>
        <begin position="65"/>
        <end position="86"/>
    </location>
</feature>
<comment type="caution">
    <text evidence="2">The sequence shown here is derived from an EMBL/GenBank/DDBJ whole genome shotgun (WGS) entry which is preliminary data.</text>
</comment>
<protein>
    <submittedName>
        <fullName evidence="2">Uncharacterized protein</fullName>
    </submittedName>
</protein>
<name>A0ABR3FDN1_9AGAR</name>
<gene>
    <name evidence="2" type="ORF">V5O48_008717</name>
</gene>
<evidence type="ECO:0000313" key="2">
    <source>
        <dbReference type="EMBL" id="KAL0573229.1"/>
    </source>
</evidence>
<feature type="compositionally biased region" description="Basic and acidic residues" evidence="1">
    <location>
        <begin position="471"/>
        <end position="481"/>
    </location>
</feature>
<sequence length="551" mass="60276">MARTKASSARERSSKQHVRNRAEYNIPPPRISVQDWSSAPSNVPALYEDSIPEFGSWRPELPPSCLTSGSRGRNTTEQHAQGSTSRTNRRVTFLTPDIDSSSSQHICSSPASQKTLVEPQSLVLKPTSPDENSYSPPCDGDSLENDCIKRFEILNKIMDSSPQLRFLMSDFDPFASSDSTYSIGSPDVMSSRPIDLVETLPLFFSASTTSCTSDVLLSAPGLLYDGSAPWVCTSVPNGSINPVTLPLFSRHPESPVKRCKRYKQTVACKRSQALRSSTGSLESIFAGTSLAFDTSDTNPSSSTRNSEHKPEIRMSKMIYPELFDFGMYNDIFGPSESLVGLASLGTMPSDINDSAYWDDITKLLIPPSTRSDSGATEVPSTPGKREGVKFETEILGNTTNSTTSPPKNIYRSAAYSKALGMQQGVSGPGSPQQENQIDEMRKTVLHNTVQRMSRRSRGSPKRLVGSAKRRQGSDLNRDRGSVETSALSIPDSVVSFGGVSSQDSIDDLSDSLDTNSAITERLREASWDMSWDKTMFKCNENEFSEISSHSP</sequence>
<feature type="region of interest" description="Disordered" evidence="1">
    <location>
        <begin position="1"/>
        <end position="42"/>
    </location>
</feature>
<dbReference type="EMBL" id="JBAHYK010000526">
    <property type="protein sequence ID" value="KAL0573229.1"/>
    <property type="molecule type" value="Genomic_DNA"/>
</dbReference>
<feature type="region of interest" description="Disordered" evidence="1">
    <location>
        <begin position="447"/>
        <end position="486"/>
    </location>
</feature>
<reference evidence="2 3" key="1">
    <citation type="submission" date="2024-02" db="EMBL/GenBank/DDBJ databases">
        <title>A draft genome for the cacao thread blight pathogen Marasmius crinis-equi.</title>
        <authorList>
            <person name="Cohen S.P."/>
            <person name="Baruah I.K."/>
            <person name="Amoako-Attah I."/>
            <person name="Bukari Y."/>
            <person name="Meinhardt L.W."/>
            <person name="Bailey B.A."/>
        </authorList>
    </citation>
    <scope>NUCLEOTIDE SEQUENCE [LARGE SCALE GENOMIC DNA]</scope>
    <source>
        <strain evidence="2 3">GH-76</strain>
    </source>
</reference>
<keyword evidence="3" id="KW-1185">Reference proteome</keyword>